<dbReference type="Proteomes" id="UP000824533">
    <property type="component" value="Linkage Group LG04"/>
</dbReference>
<evidence type="ECO:0000313" key="1">
    <source>
        <dbReference type="EMBL" id="KAJ0182051.1"/>
    </source>
</evidence>
<keyword evidence="2" id="KW-1185">Reference proteome</keyword>
<sequence>MCGIICEISSSDSCVLQDANLLQCIKNRGPDYFNRIDVSTGFGMTVSFFGAVLWMQGTEITKQPVNNDHGVLLYNGDIFEKSWNSSVSDTLIVMKMFSENNKCAEDIVKILNTLKGPFSLVYYNKSTHDLYFARDKIGRTSLLFHKSLNTFVISSVLGREYMCIEVPTTHINIWNLKSNRIKCIPWENTGLKEEFHIDHWWTKLQTQQSLSDDEFHFEYETQCEFIENDPIIDYIDNISRETKCKLTLANRLLDHAVIKETVLKLTSLLENSTEIRLERQQNKCKLCLKIEEKICNHCTVGVLFSGGLDCTVLALLADKFIPPNQSIDLINVAFDRNQISNYNVPDRITGKQSFEELKRLRPNRNWVFKEVNVSKHELEEFQSFIIGDLVYPRKTILDESLGSALWFAARGQDDIESSTCRILLVGSGADELFGGYTRHRNAFRRQGWLGLSIELQLDWKRISFRNLSRDNRVICDHGRQPRMPYLDEDFTQFVLSLQPWLKCFPSDSMGPGIGDKMILRLVAINLGLTGVATLPKRALQFGSRIANKKENGSDISKTFLNLNKIKNI</sequence>
<gene>
    <name evidence="1" type="ORF">K1T71_002773</name>
</gene>
<proteinExistence type="predicted"/>
<accession>A0ACC1DDW5</accession>
<evidence type="ECO:0000313" key="2">
    <source>
        <dbReference type="Proteomes" id="UP000824533"/>
    </source>
</evidence>
<protein>
    <submittedName>
        <fullName evidence="1">Uncharacterized protein</fullName>
    </submittedName>
</protein>
<organism evidence="1 2">
    <name type="scientific">Dendrolimus kikuchii</name>
    <dbReference type="NCBI Taxonomy" id="765133"/>
    <lineage>
        <taxon>Eukaryota</taxon>
        <taxon>Metazoa</taxon>
        <taxon>Ecdysozoa</taxon>
        <taxon>Arthropoda</taxon>
        <taxon>Hexapoda</taxon>
        <taxon>Insecta</taxon>
        <taxon>Pterygota</taxon>
        <taxon>Neoptera</taxon>
        <taxon>Endopterygota</taxon>
        <taxon>Lepidoptera</taxon>
        <taxon>Glossata</taxon>
        <taxon>Ditrysia</taxon>
        <taxon>Bombycoidea</taxon>
        <taxon>Lasiocampidae</taxon>
        <taxon>Dendrolimus</taxon>
    </lineage>
</organism>
<name>A0ACC1DDW5_9NEOP</name>
<dbReference type="EMBL" id="CM034390">
    <property type="protein sequence ID" value="KAJ0182051.1"/>
    <property type="molecule type" value="Genomic_DNA"/>
</dbReference>
<comment type="caution">
    <text evidence="1">The sequence shown here is derived from an EMBL/GenBank/DDBJ whole genome shotgun (WGS) entry which is preliminary data.</text>
</comment>
<reference evidence="1 2" key="1">
    <citation type="journal article" date="2021" name="Front. Genet.">
        <title>Chromosome-Level Genome Assembly Reveals Significant Gene Expansion in the Toll and IMD Signaling Pathways of Dendrolimus kikuchii.</title>
        <authorList>
            <person name="Zhou J."/>
            <person name="Wu P."/>
            <person name="Xiong Z."/>
            <person name="Liu N."/>
            <person name="Zhao N."/>
            <person name="Ji M."/>
            <person name="Qiu Y."/>
            <person name="Yang B."/>
        </authorList>
    </citation>
    <scope>NUCLEOTIDE SEQUENCE [LARGE SCALE GENOMIC DNA]</scope>
    <source>
        <strain evidence="1">Ann1</strain>
    </source>
</reference>